<dbReference type="PANTHER" id="PTHR43077:SF5">
    <property type="entry name" value="PHAGE INFECTION PROTEIN"/>
    <property type="match status" value="1"/>
</dbReference>
<evidence type="ECO:0000256" key="3">
    <source>
        <dbReference type="ARBA" id="ARBA00022989"/>
    </source>
</evidence>
<feature type="domain" description="ABC-2 type transporter transmembrane" evidence="6">
    <location>
        <begin position="15"/>
        <end position="384"/>
    </location>
</feature>
<organism evidence="7 8">
    <name type="scientific">Paenibacillus radicis</name>
    <name type="common">ex Gao et al. 2016</name>
    <dbReference type="NCBI Taxonomy" id="1737354"/>
    <lineage>
        <taxon>Bacteria</taxon>
        <taxon>Bacillati</taxon>
        <taxon>Bacillota</taxon>
        <taxon>Bacilli</taxon>
        <taxon>Bacillales</taxon>
        <taxon>Paenibacillaceae</taxon>
        <taxon>Paenibacillus</taxon>
    </lineage>
</organism>
<feature type="transmembrane region" description="Helical" evidence="5">
    <location>
        <begin position="12"/>
        <end position="33"/>
    </location>
</feature>
<evidence type="ECO:0000256" key="4">
    <source>
        <dbReference type="ARBA" id="ARBA00023136"/>
    </source>
</evidence>
<feature type="transmembrane region" description="Helical" evidence="5">
    <location>
        <begin position="355"/>
        <end position="388"/>
    </location>
</feature>
<dbReference type="GO" id="GO:0140359">
    <property type="term" value="F:ABC-type transporter activity"/>
    <property type="evidence" value="ECO:0007669"/>
    <property type="project" value="InterPro"/>
</dbReference>
<reference evidence="7 8" key="1">
    <citation type="journal article" date="2014" name="Int. J. Syst. Evol. Microbiol.">
        <title>Complete genome sequence of Corynebacterium casei LMG S-19264T (=DSM 44701T), isolated from a smear-ripened cheese.</title>
        <authorList>
            <consortium name="US DOE Joint Genome Institute (JGI-PGF)"/>
            <person name="Walter F."/>
            <person name="Albersmeier A."/>
            <person name="Kalinowski J."/>
            <person name="Ruckert C."/>
        </authorList>
    </citation>
    <scope>NUCLEOTIDE SEQUENCE [LARGE SCALE GENOMIC DNA]</scope>
    <source>
        <strain evidence="7 8">CGMCC 1.15286</strain>
    </source>
</reference>
<comment type="subcellular location">
    <subcellularLocation>
        <location evidence="1">Membrane</location>
        <topology evidence="1">Multi-pass membrane protein</topology>
    </subcellularLocation>
</comment>
<dbReference type="Proteomes" id="UP000600247">
    <property type="component" value="Unassembled WGS sequence"/>
</dbReference>
<keyword evidence="2 5" id="KW-0812">Transmembrane</keyword>
<evidence type="ECO:0000256" key="1">
    <source>
        <dbReference type="ARBA" id="ARBA00004141"/>
    </source>
</evidence>
<accession>A0A917HE88</accession>
<dbReference type="Pfam" id="PF12698">
    <property type="entry name" value="ABC2_membrane_3"/>
    <property type="match status" value="1"/>
</dbReference>
<keyword evidence="4 5" id="KW-0472">Membrane</keyword>
<feature type="transmembrane region" description="Helical" evidence="5">
    <location>
        <begin position="312"/>
        <end position="335"/>
    </location>
</feature>
<gene>
    <name evidence="7" type="ORF">GCM10010918_35290</name>
</gene>
<name>A0A917HE88_9BACL</name>
<evidence type="ECO:0000313" key="7">
    <source>
        <dbReference type="EMBL" id="GGG75830.1"/>
    </source>
</evidence>
<dbReference type="EMBL" id="BMHY01000006">
    <property type="protein sequence ID" value="GGG75830.1"/>
    <property type="molecule type" value="Genomic_DNA"/>
</dbReference>
<dbReference type="Gene3D" id="3.40.1710.10">
    <property type="entry name" value="abc type-2 transporter like domain"/>
    <property type="match status" value="1"/>
</dbReference>
<keyword evidence="3 5" id="KW-1133">Transmembrane helix</keyword>
<dbReference type="AlphaFoldDB" id="A0A917HE88"/>
<dbReference type="GO" id="GO:0016020">
    <property type="term" value="C:membrane"/>
    <property type="evidence" value="ECO:0007669"/>
    <property type="project" value="UniProtKB-SubCell"/>
</dbReference>
<evidence type="ECO:0000313" key="8">
    <source>
        <dbReference type="Proteomes" id="UP000600247"/>
    </source>
</evidence>
<comment type="caution">
    <text evidence="7">The sequence shown here is derived from an EMBL/GenBank/DDBJ whole genome shotgun (WGS) entry which is preliminary data.</text>
</comment>
<dbReference type="RefSeq" id="WP_188890504.1">
    <property type="nucleotide sequence ID" value="NZ_BMHY01000006.1"/>
</dbReference>
<protein>
    <submittedName>
        <fullName evidence="7">Phage infection protein</fullName>
    </submittedName>
</protein>
<sequence length="409" mass="43700">MNGSKNMFRNKLVWIGLALVVGVIFIMGLAQLGSSSNPVPKNMPVALVSLDKEVQLPNGQTLAIGKMIEQQLMTAAPSQGTEPPLKWERVNSKDTAMQGLDDKKYYSVLILPESLSADIATLFSPQPKAAAVEVYLNQGMNITGANLVSQVLTKIGEGMNGQLRKQVLEGVKAQGDILNSAQAAALASPITLQTEIVHPVPAHSANGNAPVAFTILAWFGAMIASVLTFQASAKARSTSKLSNAGVAVSQAVIGLLYVLVALGATLLLAKSTLGMTIADSWQFSIYFTFISYCFFLMQSCLLNWLGMNGMPIMILIFFFGSPILALPSQMLPAFTQDWLYSWIPLRFGTEILREVLYFGGSSFSSASAVTLIIIGAVALCLSLLAAVVKPYKDKNKAKETAAAESKLAV</sequence>
<dbReference type="InterPro" id="IPR013525">
    <property type="entry name" value="ABC2_TM"/>
</dbReference>
<dbReference type="InterPro" id="IPR051328">
    <property type="entry name" value="T7SS_ABC-Transporter"/>
</dbReference>
<feature type="transmembrane region" description="Helical" evidence="5">
    <location>
        <begin position="209"/>
        <end position="229"/>
    </location>
</feature>
<feature type="transmembrane region" description="Helical" evidence="5">
    <location>
        <begin position="241"/>
        <end position="269"/>
    </location>
</feature>
<evidence type="ECO:0000256" key="5">
    <source>
        <dbReference type="SAM" id="Phobius"/>
    </source>
</evidence>
<keyword evidence="8" id="KW-1185">Reference proteome</keyword>
<feature type="transmembrane region" description="Helical" evidence="5">
    <location>
        <begin position="281"/>
        <end position="305"/>
    </location>
</feature>
<proteinExistence type="predicted"/>
<dbReference type="PANTHER" id="PTHR43077">
    <property type="entry name" value="TRANSPORT PERMEASE YVFS-RELATED"/>
    <property type="match status" value="1"/>
</dbReference>
<evidence type="ECO:0000256" key="2">
    <source>
        <dbReference type="ARBA" id="ARBA00022692"/>
    </source>
</evidence>
<evidence type="ECO:0000259" key="6">
    <source>
        <dbReference type="Pfam" id="PF12698"/>
    </source>
</evidence>